<dbReference type="Pfam" id="PF14620">
    <property type="entry name" value="YPEB_PepSY1-2"/>
    <property type="match status" value="1"/>
</dbReference>
<dbReference type="Pfam" id="PF03413">
    <property type="entry name" value="PepSY"/>
    <property type="match status" value="1"/>
</dbReference>
<dbReference type="InterPro" id="IPR048402">
    <property type="entry name" value="YpeB_N"/>
</dbReference>
<dbReference type="Proteomes" id="UP001166402">
    <property type="component" value="Unassembled WGS sequence"/>
</dbReference>
<evidence type="ECO:0000313" key="4">
    <source>
        <dbReference type="EMBL" id="MBP2072322.1"/>
    </source>
</evidence>
<reference evidence="4" key="1">
    <citation type="submission" date="2021-03" db="EMBL/GenBank/DDBJ databases">
        <title>Genomic Encyclopedia of Type Strains, Phase IV (KMG-IV): sequencing the most valuable type-strain genomes for metagenomic binning, comparative biology and taxonomic classification.</title>
        <authorList>
            <person name="Goeker M."/>
        </authorList>
    </citation>
    <scope>NUCLEOTIDE SEQUENCE</scope>
    <source>
        <strain evidence="4">DSM 101588</strain>
    </source>
</reference>
<dbReference type="Pfam" id="PF20769">
    <property type="entry name" value="YPEB_N"/>
    <property type="match status" value="1"/>
</dbReference>
<feature type="domain" description="PepSY" evidence="1">
    <location>
        <begin position="373"/>
        <end position="433"/>
    </location>
</feature>
<comment type="caution">
    <text evidence="4">The sequence shown here is derived from an EMBL/GenBank/DDBJ whole genome shotgun (WGS) entry which is preliminary data.</text>
</comment>
<keyword evidence="5" id="KW-1185">Reference proteome</keyword>
<dbReference type="NCBIfam" id="TIGR02889">
    <property type="entry name" value="spore_YpeB"/>
    <property type="match status" value="1"/>
</dbReference>
<protein>
    <submittedName>
        <fullName evidence="4">Germination protein YpeB</fullName>
    </submittedName>
</protein>
<dbReference type="InterPro" id="IPR014239">
    <property type="entry name" value="YpeB_PepSY1-2"/>
</dbReference>
<evidence type="ECO:0000259" key="2">
    <source>
        <dbReference type="Pfam" id="PF14620"/>
    </source>
</evidence>
<evidence type="ECO:0000259" key="3">
    <source>
        <dbReference type="Pfam" id="PF20769"/>
    </source>
</evidence>
<evidence type="ECO:0000313" key="5">
    <source>
        <dbReference type="Proteomes" id="UP001166402"/>
    </source>
</evidence>
<organism evidence="4 5">
    <name type="scientific">Thermoanaerobacterium butyriciformans</name>
    <dbReference type="NCBI Taxonomy" id="1702242"/>
    <lineage>
        <taxon>Bacteria</taxon>
        <taxon>Bacillati</taxon>
        <taxon>Bacillota</taxon>
        <taxon>Clostridia</taxon>
        <taxon>Thermoanaerobacterales</taxon>
        <taxon>Thermoanaerobacteraceae</taxon>
        <taxon>Thermoanaerobacterium</taxon>
    </lineage>
</organism>
<dbReference type="EMBL" id="JAGGLT010000019">
    <property type="protein sequence ID" value="MBP2072322.1"/>
    <property type="molecule type" value="Genomic_DNA"/>
</dbReference>
<dbReference type="InterPro" id="IPR025711">
    <property type="entry name" value="PepSY"/>
</dbReference>
<proteinExistence type="predicted"/>
<feature type="domain" description="Sporulation protein YpeB N-terminal" evidence="3">
    <location>
        <begin position="29"/>
        <end position="156"/>
    </location>
</feature>
<sequence>MKMKRISTVVMLFLLLVIGAWGYNQYMQKVTYHRYLQAQYDRSFYQLVNSIENIETSTGKLMVSSQENTTIPILSDVWRQAFEAQENLNQLPIGQPELDNTSKFLSQIGDYSYSLSKNVADGKKLTDKDLKTMSELHNYAVYLGKSLQDLRSKIQGGYDLDNLNKKGTQKMSQIDNKILNVNMNTVNQQMSNYPTLIYDGPFSESQAKLMPKGLTGSNVSYNNAVSIAKRFLGRPVSSAVKYSPNNGKIDAYGVELRPTQNAPSIYVNVSKKGGHVIWFMDQRAVTKVNISETQALNYATKFLSAHGFSNMENTYSIKANGTVQFNFTPVQNNVRIYPDIVKVKVALDNGDIVGFDATSYYMSHVNRKIGKPKLTESEAQSKVSKNLKVDSSRLCIVPLDGGKEVLAYEFKGTYSGDTFYVYINAENGTEEKILKVIKTSQGNLTM</sequence>
<feature type="domain" description="Sporulation protein YpeB PepSY1 and PepSY2" evidence="2">
    <location>
        <begin position="181"/>
        <end position="369"/>
    </location>
</feature>
<gene>
    <name evidence="4" type="ORF">J2Z80_001853</name>
</gene>
<accession>A0ABS4NH12</accession>
<evidence type="ECO:0000259" key="1">
    <source>
        <dbReference type="Pfam" id="PF03413"/>
    </source>
</evidence>
<name>A0ABS4NH12_9THEO</name>